<evidence type="ECO:0000313" key="4">
    <source>
        <dbReference type="Proteomes" id="UP000295169"/>
    </source>
</evidence>
<organism evidence="3 4">
    <name type="scientific">Azotobacter chroococcum</name>
    <dbReference type="NCBI Taxonomy" id="353"/>
    <lineage>
        <taxon>Bacteria</taxon>
        <taxon>Pseudomonadati</taxon>
        <taxon>Pseudomonadota</taxon>
        <taxon>Gammaproteobacteria</taxon>
        <taxon>Pseudomonadales</taxon>
        <taxon>Pseudomonadaceae</taxon>
        <taxon>Azotobacter</taxon>
    </lineage>
</organism>
<feature type="compositionally biased region" description="Basic and acidic residues" evidence="2">
    <location>
        <begin position="180"/>
        <end position="191"/>
    </location>
</feature>
<reference evidence="3 4" key="1">
    <citation type="submission" date="2019-03" db="EMBL/GenBank/DDBJ databases">
        <title>Genomic Encyclopedia of Type Strains, Phase IV (KMG-IV): sequencing the most valuable type-strain genomes for metagenomic binning, comparative biology and taxonomic classification.</title>
        <authorList>
            <person name="Goeker M."/>
        </authorList>
    </citation>
    <scope>NUCLEOTIDE SEQUENCE [LARGE SCALE GENOMIC DNA]</scope>
    <source>
        <strain evidence="3 4">DSM 2286</strain>
    </source>
</reference>
<accession>A0A4R1PI31</accession>
<keyword evidence="1" id="KW-0175">Coiled coil</keyword>
<feature type="coiled-coil region" evidence="1">
    <location>
        <begin position="200"/>
        <end position="234"/>
    </location>
</feature>
<dbReference type="AlphaFoldDB" id="A0A4R1PI31"/>
<dbReference type="Proteomes" id="UP000295169">
    <property type="component" value="Unassembled WGS sequence"/>
</dbReference>
<evidence type="ECO:0000256" key="2">
    <source>
        <dbReference type="SAM" id="MobiDB-lite"/>
    </source>
</evidence>
<evidence type="ECO:0000256" key="1">
    <source>
        <dbReference type="SAM" id="Coils"/>
    </source>
</evidence>
<proteinExistence type="predicted"/>
<protein>
    <submittedName>
        <fullName evidence="3">Uncharacterized protein</fullName>
    </submittedName>
</protein>
<comment type="caution">
    <text evidence="3">The sequence shown here is derived from an EMBL/GenBank/DDBJ whole genome shotgun (WGS) entry which is preliminary data.</text>
</comment>
<evidence type="ECO:0000313" key="3">
    <source>
        <dbReference type="EMBL" id="TCL28167.1"/>
    </source>
</evidence>
<dbReference type="EMBL" id="SMMU01000022">
    <property type="protein sequence ID" value="TCL28167.1"/>
    <property type="molecule type" value="Genomic_DNA"/>
</dbReference>
<feature type="region of interest" description="Disordered" evidence="2">
    <location>
        <begin position="170"/>
        <end position="191"/>
    </location>
</feature>
<name>A0A4R1PI31_9GAMM</name>
<sequence>MFTGFEHIPLDKIAREWDDGHPPINPYLLASEMAALLRTLAPADYPIEKTHVSAILSNSAHGREGITYGELATYFDSASQDKAAATITTSSGAIPAASVLISRQWVNALANEATKRATQVAGLAFPANDSFNVAMVANASPIASYAEQLPILSGSEPGYLNMREAHLRRKGESSAAEQLDAERTARQRAERSEADKEAIIVALKAQLQRVHWECEGLRQEFNKSERERVKLAEQLCEHAGIIEFMNPDNPLSPVEGRRGVSAWCELTENGTFDPVAENGVGMGELARRWWKDRFGEPAGAVVRHLRWALTWPARKKGGMVAKRQREKG</sequence>
<gene>
    <name evidence="3" type="ORF">EV691_12251</name>
</gene>
<dbReference type="RefSeq" id="WP_131298461.1">
    <property type="nucleotide sequence ID" value="NZ_JBHLST010000110.1"/>
</dbReference>